<keyword evidence="2" id="KW-1185">Reference proteome</keyword>
<gene>
    <name evidence="1" type="ORF">LZY01_07970</name>
</gene>
<dbReference type="Proteomes" id="UP000321794">
    <property type="component" value="Unassembled WGS sequence"/>
</dbReference>
<dbReference type="Gene3D" id="3.40.1260.10">
    <property type="entry name" value="DsrEFH-like"/>
    <property type="match status" value="1"/>
</dbReference>
<dbReference type="RefSeq" id="WP_057731470.1">
    <property type="nucleotide sequence ID" value="NZ_BJZK01000007.1"/>
</dbReference>
<proteinExistence type="predicted"/>
<accession>A0ABQ0WUX9</accession>
<dbReference type="PANTHER" id="PTHR37691:SF1">
    <property type="entry name" value="BLR3518 PROTEIN"/>
    <property type="match status" value="1"/>
</dbReference>
<dbReference type="SUPFAM" id="SSF75169">
    <property type="entry name" value="DsrEFH-like"/>
    <property type="match status" value="1"/>
</dbReference>
<sequence length="111" mass="11773">MTNLKPTPVVVHLDDQANVTLAQGNVHNLLTELPGSRVVVVVNGPAVRSFLTPSWRAFLPALPEVEVDACANALRANGILAEQLPTGVTVVPAGVARIVELEQQGFAYLKP</sequence>
<dbReference type="InterPro" id="IPR027396">
    <property type="entry name" value="DsrEFH-like"/>
</dbReference>
<comment type="caution">
    <text evidence="1">The sequence shown here is derived from an EMBL/GenBank/DDBJ whole genome shotgun (WGS) entry which is preliminary data.</text>
</comment>
<name>A0ABQ0WUX9_9LACO</name>
<dbReference type="EMBL" id="BJZK01000007">
    <property type="protein sequence ID" value="GEO71629.1"/>
    <property type="molecule type" value="Genomic_DNA"/>
</dbReference>
<dbReference type="PANTHER" id="PTHR37691">
    <property type="entry name" value="BLR3518 PROTEIN"/>
    <property type="match status" value="1"/>
</dbReference>
<protein>
    <recommendedName>
        <fullName evidence="3">Sulfur reduction protein DsrE</fullName>
    </recommendedName>
</protein>
<organism evidence="1 2">
    <name type="scientific">Levilactobacillus zymae</name>
    <dbReference type="NCBI Taxonomy" id="267363"/>
    <lineage>
        <taxon>Bacteria</taxon>
        <taxon>Bacillati</taxon>
        <taxon>Bacillota</taxon>
        <taxon>Bacilli</taxon>
        <taxon>Lactobacillales</taxon>
        <taxon>Lactobacillaceae</taxon>
        <taxon>Levilactobacillus</taxon>
    </lineage>
</organism>
<evidence type="ECO:0000313" key="1">
    <source>
        <dbReference type="EMBL" id="GEO71629.1"/>
    </source>
</evidence>
<evidence type="ECO:0008006" key="3">
    <source>
        <dbReference type="Google" id="ProtNLM"/>
    </source>
</evidence>
<reference evidence="1 2" key="1">
    <citation type="submission" date="2019-07" db="EMBL/GenBank/DDBJ databases">
        <title>Whole genome shotgun sequence of Lactobacillus zymae NBRC 107157.</title>
        <authorList>
            <person name="Hosoyama A."/>
            <person name="Uohara A."/>
            <person name="Ohji S."/>
            <person name="Ichikawa N."/>
        </authorList>
    </citation>
    <scope>NUCLEOTIDE SEQUENCE [LARGE SCALE GENOMIC DNA]</scope>
    <source>
        <strain evidence="1 2">NBRC 107157</strain>
    </source>
</reference>
<evidence type="ECO:0000313" key="2">
    <source>
        <dbReference type="Proteomes" id="UP000321794"/>
    </source>
</evidence>